<dbReference type="Pfam" id="PF11399">
    <property type="entry name" value="DUF3192"/>
    <property type="match status" value="1"/>
</dbReference>
<sequence length="128" mass="14434">MTKKIIRYILLGIGLYVILATLVIVFYQDDPASMNWRDRESFNNRFISKLDLKSATSIDLVFDKLGSPDLTFAKNSQDNTYQIVFYRTQHVKSDGITTQDECTGILFKNGILLAWGLGALATYENGAI</sequence>
<dbReference type="InterPro" id="IPR021534">
    <property type="entry name" value="DUF3192"/>
</dbReference>
<accession>A0A244CRA2</accession>
<comment type="caution">
    <text evidence="2">The sequence shown here is derived from an EMBL/GenBank/DDBJ whole genome shotgun (WGS) entry which is preliminary data.</text>
</comment>
<evidence type="ECO:0000313" key="2">
    <source>
        <dbReference type="EMBL" id="OUL58132.1"/>
    </source>
</evidence>
<organism evidence="2 3">
    <name type="scientific">Pseudoalteromonas ulvae</name>
    <dbReference type="NCBI Taxonomy" id="107327"/>
    <lineage>
        <taxon>Bacteria</taxon>
        <taxon>Pseudomonadati</taxon>
        <taxon>Pseudomonadota</taxon>
        <taxon>Gammaproteobacteria</taxon>
        <taxon>Alteromonadales</taxon>
        <taxon>Pseudoalteromonadaceae</taxon>
        <taxon>Pseudoalteromonas</taxon>
    </lineage>
</organism>
<dbReference type="EMBL" id="MWPV01000002">
    <property type="protein sequence ID" value="OUL58132.1"/>
    <property type="molecule type" value="Genomic_DNA"/>
</dbReference>
<keyword evidence="3" id="KW-1185">Reference proteome</keyword>
<name>A0A244CRA2_PSEDV</name>
<keyword evidence="1" id="KW-1133">Transmembrane helix</keyword>
<feature type="transmembrane region" description="Helical" evidence="1">
    <location>
        <begin position="6"/>
        <end position="27"/>
    </location>
</feature>
<evidence type="ECO:0008006" key="4">
    <source>
        <dbReference type="Google" id="ProtNLM"/>
    </source>
</evidence>
<proteinExistence type="predicted"/>
<protein>
    <recommendedName>
        <fullName evidence="4">DUF3192 domain-containing protein</fullName>
    </recommendedName>
</protein>
<keyword evidence="1" id="KW-0472">Membrane</keyword>
<dbReference type="OrthoDB" id="6399368at2"/>
<dbReference type="Proteomes" id="UP000194841">
    <property type="component" value="Unassembled WGS sequence"/>
</dbReference>
<evidence type="ECO:0000256" key="1">
    <source>
        <dbReference type="SAM" id="Phobius"/>
    </source>
</evidence>
<dbReference type="RefSeq" id="WP_086743438.1">
    <property type="nucleotide sequence ID" value="NZ_MWPV01000002.1"/>
</dbReference>
<gene>
    <name evidence="2" type="ORF">B1199_07195</name>
</gene>
<dbReference type="AlphaFoldDB" id="A0A244CRA2"/>
<keyword evidence="1" id="KW-0812">Transmembrane</keyword>
<evidence type="ECO:0000313" key="3">
    <source>
        <dbReference type="Proteomes" id="UP000194841"/>
    </source>
</evidence>
<reference evidence="2 3" key="1">
    <citation type="submission" date="2017-02" db="EMBL/GenBank/DDBJ databases">
        <title>Pseudoalteromonas ulvae TC14 Genome.</title>
        <authorList>
            <person name="Molmeret M."/>
        </authorList>
    </citation>
    <scope>NUCLEOTIDE SEQUENCE [LARGE SCALE GENOMIC DNA]</scope>
    <source>
        <strain evidence="2">TC14</strain>
    </source>
</reference>